<dbReference type="Gene3D" id="1.20.1070.10">
    <property type="entry name" value="Rhodopsin 7-helix transmembrane proteins"/>
    <property type="match status" value="1"/>
</dbReference>
<dbReference type="SUPFAM" id="SSF81321">
    <property type="entry name" value="Family A G protein-coupled receptor-like"/>
    <property type="match status" value="1"/>
</dbReference>
<evidence type="ECO:0000313" key="10">
    <source>
        <dbReference type="Proteomes" id="UP000663829"/>
    </source>
</evidence>
<evidence type="ECO:0000313" key="9">
    <source>
        <dbReference type="EMBL" id="CAF3643354.1"/>
    </source>
</evidence>
<comment type="caution">
    <text evidence="8">The sequence shown here is derived from an EMBL/GenBank/DDBJ whole genome shotgun (WGS) entry which is preliminary data.</text>
</comment>
<accession>A0A813WCT2</accession>
<evidence type="ECO:0000256" key="4">
    <source>
        <dbReference type="ARBA" id="ARBA00023136"/>
    </source>
</evidence>
<dbReference type="GO" id="GO:0005886">
    <property type="term" value="C:plasma membrane"/>
    <property type="evidence" value="ECO:0007669"/>
    <property type="project" value="TreeGrafter"/>
</dbReference>
<feature type="region of interest" description="Disordered" evidence="5">
    <location>
        <begin position="380"/>
        <end position="399"/>
    </location>
</feature>
<proteinExistence type="predicted"/>
<dbReference type="PROSITE" id="PS50262">
    <property type="entry name" value="G_PROTEIN_RECEP_F1_2"/>
    <property type="match status" value="1"/>
</dbReference>
<dbReference type="CDD" id="cd14978">
    <property type="entry name" value="7tmA_FMRFamide_R-like"/>
    <property type="match status" value="1"/>
</dbReference>
<dbReference type="InterPro" id="IPR019427">
    <property type="entry name" value="7TM_GPCR_serpentine_rcpt_Srw"/>
</dbReference>
<evidence type="ECO:0000256" key="6">
    <source>
        <dbReference type="SAM" id="Phobius"/>
    </source>
</evidence>
<protein>
    <recommendedName>
        <fullName evidence="7">G-protein coupled receptors family 1 profile domain-containing protein</fullName>
    </recommendedName>
</protein>
<feature type="transmembrane region" description="Helical" evidence="6">
    <location>
        <begin position="161"/>
        <end position="181"/>
    </location>
</feature>
<evidence type="ECO:0000256" key="1">
    <source>
        <dbReference type="ARBA" id="ARBA00004370"/>
    </source>
</evidence>
<keyword evidence="4 6" id="KW-0472">Membrane</keyword>
<dbReference type="GO" id="GO:0008528">
    <property type="term" value="F:G protein-coupled peptide receptor activity"/>
    <property type="evidence" value="ECO:0007669"/>
    <property type="project" value="InterPro"/>
</dbReference>
<evidence type="ECO:0000256" key="3">
    <source>
        <dbReference type="ARBA" id="ARBA00022989"/>
    </source>
</evidence>
<dbReference type="Proteomes" id="UP000681722">
    <property type="component" value="Unassembled WGS sequence"/>
</dbReference>
<feature type="transmembrane region" description="Helical" evidence="6">
    <location>
        <begin position="44"/>
        <end position="63"/>
    </location>
</feature>
<dbReference type="Pfam" id="PF10324">
    <property type="entry name" value="7TM_GPCR_Srw"/>
    <property type="match status" value="1"/>
</dbReference>
<dbReference type="EMBL" id="CAJNOQ010000965">
    <property type="protein sequence ID" value="CAF0855608.1"/>
    <property type="molecule type" value="Genomic_DNA"/>
</dbReference>
<feature type="domain" description="G-protein coupled receptors family 1 profile" evidence="7">
    <location>
        <begin position="54"/>
        <end position="335"/>
    </location>
</feature>
<dbReference type="InterPro" id="IPR017452">
    <property type="entry name" value="GPCR_Rhodpsn_7TM"/>
</dbReference>
<dbReference type="EMBL" id="CAJOBC010000965">
    <property type="protein sequence ID" value="CAF3643354.1"/>
    <property type="molecule type" value="Genomic_DNA"/>
</dbReference>
<keyword evidence="3 6" id="KW-1133">Transmembrane helix</keyword>
<organism evidence="8 10">
    <name type="scientific">Didymodactylos carnosus</name>
    <dbReference type="NCBI Taxonomy" id="1234261"/>
    <lineage>
        <taxon>Eukaryota</taxon>
        <taxon>Metazoa</taxon>
        <taxon>Spiralia</taxon>
        <taxon>Gnathifera</taxon>
        <taxon>Rotifera</taxon>
        <taxon>Eurotatoria</taxon>
        <taxon>Bdelloidea</taxon>
        <taxon>Philodinida</taxon>
        <taxon>Philodinidae</taxon>
        <taxon>Didymodactylos</taxon>
    </lineage>
</organism>
<keyword evidence="10" id="KW-1185">Reference proteome</keyword>
<evidence type="ECO:0000256" key="5">
    <source>
        <dbReference type="SAM" id="MobiDB-lite"/>
    </source>
</evidence>
<dbReference type="InterPro" id="IPR053219">
    <property type="entry name" value="GPCR_Dmsr-1"/>
</dbReference>
<evidence type="ECO:0000259" key="7">
    <source>
        <dbReference type="PROSITE" id="PS50262"/>
    </source>
</evidence>
<dbReference type="Proteomes" id="UP000663829">
    <property type="component" value="Unassembled WGS sequence"/>
</dbReference>
<sequence length="422" mass="48713">MSNSLSSTITVAPDIFFPSSTSPSSPFSVLAKFGEYYSLIHGRIVFPLTIFGIITSIVTIVILNRKHFQTPTNLILQHIALFDLIVLISYNIFSFYFYILHTPKPFVGQSRFWPSFALFHSNVGLTAHSIALWLTCLLDIVRYFIVSQPNKSTLNSRKVMYLIWSCIIVICFLMIPNYLIWTVVKQPASIHYPDIYSLNSSVTVYWFSNATGKKLERVSFNISAIFLKILPVCILITFSLLLIHSIHSAQKLRQRLQQRSKKRRYSSSMGNFTRELRTTTMLVFITVFTVLVEAPQGLLFIASAVEKKFFLLYSLLGDILDLSSIASSFITFIMYCSMSQQFRLEMYHLILPQYCHRLFLSQNHMTNNCVTTKLLTKQNRNNQNRSVEEDKRSLSHSVNLKTQTYQNTKNNNYNYEDGKYDL</sequence>
<feature type="transmembrane region" description="Helical" evidence="6">
    <location>
        <begin position="75"/>
        <end position="99"/>
    </location>
</feature>
<feature type="transmembrane region" description="Helical" evidence="6">
    <location>
        <begin position="119"/>
        <end position="141"/>
    </location>
</feature>
<name>A0A813WCT2_9BILA</name>
<gene>
    <name evidence="8" type="ORF">GPM918_LOCUS6311</name>
    <name evidence="9" type="ORF">SRO942_LOCUS6311</name>
</gene>
<evidence type="ECO:0000256" key="2">
    <source>
        <dbReference type="ARBA" id="ARBA00022692"/>
    </source>
</evidence>
<reference evidence="8" key="1">
    <citation type="submission" date="2021-02" db="EMBL/GenBank/DDBJ databases">
        <authorList>
            <person name="Nowell W R."/>
        </authorList>
    </citation>
    <scope>NUCLEOTIDE SEQUENCE</scope>
</reference>
<evidence type="ECO:0000313" key="8">
    <source>
        <dbReference type="EMBL" id="CAF0855608.1"/>
    </source>
</evidence>
<feature type="transmembrane region" description="Helical" evidence="6">
    <location>
        <begin position="222"/>
        <end position="243"/>
    </location>
</feature>
<dbReference type="AlphaFoldDB" id="A0A813WCT2"/>
<dbReference type="PANTHER" id="PTHR46273">
    <property type="entry name" value="MYOSUPPRESSIN RECEPTOR 1, ISOFORM B-RELATED"/>
    <property type="match status" value="1"/>
</dbReference>
<dbReference type="PANTHER" id="PTHR46273:SF4">
    <property type="entry name" value="AT19640P"/>
    <property type="match status" value="1"/>
</dbReference>
<comment type="subcellular location">
    <subcellularLocation>
        <location evidence="1">Membrane</location>
    </subcellularLocation>
</comment>
<dbReference type="OrthoDB" id="5864054at2759"/>
<feature type="transmembrane region" description="Helical" evidence="6">
    <location>
        <begin position="282"/>
        <end position="305"/>
    </location>
</feature>
<feature type="transmembrane region" description="Helical" evidence="6">
    <location>
        <begin position="311"/>
        <end position="336"/>
    </location>
</feature>
<keyword evidence="2 6" id="KW-0812">Transmembrane</keyword>